<sequence length="262" mass="28354">NESNTTCPPPLPSRHSLAAAQGGLPPSTCPSPPLSLARAPQAKRHKAPQDLQETPRPPGTPKPPQSTPRPTPAPSPTSSPNSMVLAKPQPFNGTCGAAAESFAGQILLHTITYPEQFPTNSIKMAFAVSFMTDYAETWSQPYLMKSSFFDHNCQHCAEVALQFLRQTGTRPAYMQDLYQHGLKENIQLAVVISNIDFTSLWTMQAMALKAGQTIEGIWNGRPAPIPPASSNAPNTDPNAMDLSAFLSRGELQAQLQTKCCFK</sequence>
<dbReference type="Proteomes" id="UP000037035">
    <property type="component" value="Unassembled WGS sequence"/>
</dbReference>
<feature type="compositionally biased region" description="Pro residues" evidence="1">
    <location>
        <begin position="55"/>
        <end position="77"/>
    </location>
</feature>
<reference evidence="2 3" key="1">
    <citation type="submission" date="2015-08" db="EMBL/GenBank/DDBJ databases">
        <title>Next Generation Sequencing and Analysis of the Genome of Puccinia sorghi L Schw, the Causal Agent of Maize Common Rust.</title>
        <authorList>
            <person name="Rochi L."/>
            <person name="Burguener G."/>
            <person name="Darino M."/>
            <person name="Turjanski A."/>
            <person name="Kreff E."/>
            <person name="Dieguez M.J."/>
            <person name="Sacco F."/>
        </authorList>
    </citation>
    <scope>NUCLEOTIDE SEQUENCE [LARGE SCALE GENOMIC DNA]</scope>
    <source>
        <strain evidence="2 3">RO10H11247</strain>
    </source>
</reference>
<evidence type="ECO:0000256" key="1">
    <source>
        <dbReference type="SAM" id="MobiDB-lite"/>
    </source>
</evidence>
<name>A0A0L6UDF2_9BASI</name>
<proteinExistence type="predicted"/>
<feature type="non-terminal residue" evidence="2">
    <location>
        <position position="1"/>
    </location>
</feature>
<organism evidence="2 3">
    <name type="scientific">Puccinia sorghi</name>
    <dbReference type="NCBI Taxonomy" id="27349"/>
    <lineage>
        <taxon>Eukaryota</taxon>
        <taxon>Fungi</taxon>
        <taxon>Dikarya</taxon>
        <taxon>Basidiomycota</taxon>
        <taxon>Pucciniomycotina</taxon>
        <taxon>Pucciniomycetes</taxon>
        <taxon>Pucciniales</taxon>
        <taxon>Pucciniaceae</taxon>
        <taxon>Puccinia</taxon>
    </lineage>
</organism>
<protein>
    <recommendedName>
        <fullName evidence="4">Retrotransposon gag domain-containing protein</fullName>
    </recommendedName>
</protein>
<dbReference type="VEuPathDB" id="FungiDB:VP01_7159g2"/>
<accession>A0A0L6UDF2</accession>
<evidence type="ECO:0000313" key="3">
    <source>
        <dbReference type="Proteomes" id="UP000037035"/>
    </source>
</evidence>
<comment type="caution">
    <text evidence="2">The sequence shown here is derived from an EMBL/GenBank/DDBJ whole genome shotgun (WGS) entry which is preliminary data.</text>
</comment>
<evidence type="ECO:0008006" key="4">
    <source>
        <dbReference type="Google" id="ProtNLM"/>
    </source>
</evidence>
<gene>
    <name evidence="2" type="ORF">VP01_7159g2</name>
</gene>
<dbReference type="OrthoDB" id="5552562at2759"/>
<dbReference type="EMBL" id="LAVV01012560">
    <property type="protein sequence ID" value="KNZ46573.1"/>
    <property type="molecule type" value="Genomic_DNA"/>
</dbReference>
<keyword evidence="3" id="KW-1185">Reference proteome</keyword>
<dbReference type="AlphaFoldDB" id="A0A0L6UDF2"/>
<evidence type="ECO:0000313" key="2">
    <source>
        <dbReference type="EMBL" id="KNZ46573.1"/>
    </source>
</evidence>
<feature type="region of interest" description="Disordered" evidence="1">
    <location>
        <begin position="1"/>
        <end position="88"/>
    </location>
</feature>